<dbReference type="InParanoid" id="F2LY54"/>
<dbReference type="InterPro" id="IPR051906">
    <property type="entry name" value="TolC-like"/>
</dbReference>
<keyword evidence="5" id="KW-0998">Cell outer membrane</keyword>
<evidence type="ECO:0000256" key="2">
    <source>
        <dbReference type="ARBA" id="ARBA00022452"/>
    </source>
</evidence>
<evidence type="ECO:0000256" key="5">
    <source>
        <dbReference type="ARBA" id="ARBA00023237"/>
    </source>
</evidence>
<feature type="chain" id="PRO_5003281628" evidence="7">
    <location>
        <begin position="21"/>
        <end position="426"/>
    </location>
</feature>
<protein>
    <submittedName>
        <fullName evidence="8">Outer membrane efflux protein</fullName>
    </submittedName>
</protein>
<reference evidence="9" key="2">
    <citation type="submission" date="2011-03" db="EMBL/GenBank/DDBJ databases">
        <title>The complete genome of Hippea maritima DSM 10411.</title>
        <authorList>
            <consortium name="US DOE Joint Genome Institute (JGI-PGF)"/>
            <person name="Lucas S."/>
            <person name="Copeland A."/>
            <person name="Lapidus A."/>
            <person name="Bruce D."/>
            <person name="Goodwin L."/>
            <person name="Pitluck S."/>
            <person name="Peters L."/>
            <person name="Kyrpides N."/>
            <person name="Mavromatis K."/>
            <person name="Pagani I."/>
            <person name="Ivanova N."/>
            <person name="Mikhailova N."/>
            <person name="Lu M."/>
            <person name="Detter J.C."/>
            <person name="Tapia R."/>
            <person name="Han C."/>
            <person name="Land M."/>
            <person name="Hauser L."/>
            <person name="Markowitz V."/>
            <person name="Cheng J.-F."/>
            <person name="Hugenholtz P."/>
            <person name="Woyke T."/>
            <person name="Wu D."/>
            <person name="Spring S."/>
            <person name="Schroeder M."/>
            <person name="Brambilla E."/>
            <person name="Klenk H.-P."/>
            <person name="Eisen J.A."/>
        </authorList>
    </citation>
    <scope>NUCLEOTIDE SEQUENCE [LARGE SCALE GENOMIC DNA]</scope>
    <source>
        <strain evidence="9">ATCC 700847 / DSM 10411 / MH2</strain>
    </source>
</reference>
<dbReference type="EMBL" id="CP002606">
    <property type="protein sequence ID" value="AEA34377.1"/>
    <property type="molecule type" value="Genomic_DNA"/>
</dbReference>
<keyword evidence="3" id="KW-0812">Transmembrane</keyword>
<dbReference type="GO" id="GO:0015288">
    <property type="term" value="F:porin activity"/>
    <property type="evidence" value="ECO:0007669"/>
    <property type="project" value="TreeGrafter"/>
</dbReference>
<keyword evidence="6" id="KW-0175">Coiled coil</keyword>
<feature type="coiled-coil region" evidence="6">
    <location>
        <begin position="122"/>
        <end position="210"/>
    </location>
</feature>
<dbReference type="eggNOG" id="COG1538">
    <property type="taxonomic scope" value="Bacteria"/>
</dbReference>
<gene>
    <name evidence="8" type="ordered locus">Hipma_1421</name>
</gene>
<evidence type="ECO:0000256" key="3">
    <source>
        <dbReference type="ARBA" id="ARBA00022692"/>
    </source>
</evidence>
<keyword evidence="4" id="KW-0472">Membrane</keyword>
<dbReference type="SUPFAM" id="SSF56954">
    <property type="entry name" value="Outer membrane efflux proteins (OEP)"/>
    <property type="match status" value="1"/>
</dbReference>
<dbReference type="Gene3D" id="1.20.1600.10">
    <property type="entry name" value="Outer membrane efflux proteins (OEP)"/>
    <property type="match status" value="1"/>
</dbReference>
<dbReference type="STRING" id="760142.Hipma_1421"/>
<dbReference type="PANTHER" id="PTHR30026">
    <property type="entry name" value="OUTER MEMBRANE PROTEIN TOLC"/>
    <property type="match status" value="1"/>
</dbReference>
<keyword evidence="9" id="KW-1185">Reference proteome</keyword>
<dbReference type="Proteomes" id="UP000008139">
    <property type="component" value="Chromosome"/>
</dbReference>
<keyword evidence="7" id="KW-0732">Signal</keyword>
<evidence type="ECO:0000256" key="4">
    <source>
        <dbReference type="ARBA" id="ARBA00023136"/>
    </source>
</evidence>
<dbReference type="GO" id="GO:1990281">
    <property type="term" value="C:efflux pump complex"/>
    <property type="evidence" value="ECO:0007669"/>
    <property type="project" value="TreeGrafter"/>
</dbReference>
<name>F2LY54_HIPMA</name>
<evidence type="ECO:0000313" key="9">
    <source>
        <dbReference type="Proteomes" id="UP000008139"/>
    </source>
</evidence>
<reference evidence="8 9" key="1">
    <citation type="journal article" date="2011" name="Stand. Genomic Sci.">
        <title>Complete genome sequence of the thermophilic sulfur-reducer Hippea maritima type strain (MH(2)).</title>
        <authorList>
            <person name="Huntemann M."/>
            <person name="Lu M."/>
            <person name="Nolan M."/>
            <person name="Lapidus A."/>
            <person name="Lucas S."/>
            <person name="Hammon N."/>
            <person name="Deshpande S."/>
            <person name="Cheng J.F."/>
            <person name="Tapia R."/>
            <person name="Han C."/>
            <person name="Goodwin L."/>
            <person name="Pitluck S."/>
            <person name="Liolios K."/>
            <person name="Pagani I."/>
            <person name="Ivanova N."/>
            <person name="Ovchinikova G."/>
            <person name="Pati A."/>
            <person name="Chen A."/>
            <person name="Palaniappan K."/>
            <person name="Land M."/>
            <person name="Hauser L."/>
            <person name="Jeffries C.D."/>
            <person name="Detter J.C."/>
            <person name="Brambilla E.M."/>
            <person name="Rohde M."/>
            <person name="Spring S."/>
            <person name="Goker M."/>
            <person name="Woyke T."/>
            <person name="Bristow J."/>
            <person name="Eisen J.A."/>
            <person name="Markowitz V."/>
            <person name="Hugenholtz P."/>
            <person name="Kyrpides N.C."/>
            <person name="Klenk H.P."/>
            <person name="Mavromatis K."/>
        </authorList>
    </citation>
    <scope>NUCLEOTIDE SEQUENCE [LARGE SCALE GENOMIC DNA]</scope>
    <source>
        <strain evidence="9">ATCC 700847 / DSM 10411 / MH2</strain>
    </source>
</reference>
<dbReference type="GO" id="GO:0009279">
    <property type="term" value="C:cell outer membrane"/>
    <property type="evidence" value="ECO:0007669"/>
    <property type="project" value="UniProtKB-SubCell"/>
</dbReference>
<feature type="signal peptide" evidence="7">
    <location>
        <begin position="1"/>
        <end position="20"/>
    </location>
</feature>
<accession>F2LY54</accession>
<proteinExistence type="predicted"/>
<comment type="subcellular location">
    <subcellularLocation>
        <location evidence="1">Cell outer membrane</location>
    </subcellularLocation>
</comment>
<evidence type="ECO:0000256" key="7">
    <source>
        <dbReference type="SAM" id="SignalP"/>
    </source>
</evidence>
<evidence type="ECO:0000256" key="6">
    <source>
        <dbReference type="SAM" id="Coils"/>
    </source>
</evidence>
<evidence type="ECO:0000256" key="1">
    <source>
        <dbReference type="ARBA" id="ARBA00004442"/>
    </source>
</evidence>
<keyword evidence="2" id="KW-1134">Transmembrane beta strand</keyword>
<dbReference type="GO" id="GO:0015562">
    <property type="term" value="F:efflux transmembrane transporter activity"/>
    <property type="evidence" value="ECO:0007669"/>
    <property type="project" value="InterPro"/>
</dbReference>
<dbReference type="RefSeq" id="WP_013682407.1">
    <property type="nucleotide sequence ID" value="NC_015318.1"/>
</dbReference>
<evidence type="ECO:0000313" key="8">
    <source>
        <dbReference type="EMBL" id="AEA34377.1"/>
    </source>
</evidence>
<organism evidence="8 9">
    <name type="scientific">Hippea maritima (strain ATCC 700847 / DSM 10411 / MH2)</name>
    <dbReference type="NCBI Taxonomy" id="760142"/>
    <lineage>
        <taxon>Bacteria</taxon>
        <taxon>Pseudomonadati</taxon>
        <taxon>Campylobacterota</taxon>
        <taxon>Desulfurellia</taxon>
        <taxon>Desulfurellales</taxon>
        <taxon>Hippeaceae</taxon>
        <taxon>Hippea</taxon>
    </lineage>
</organism>
<dbReference type="HOGENOM" id="CLU_643681_0_0_7"/>
<sequence>MKKILSLLILASFISLNAYSTTIRQLFDALKNQPQTKVDEFFLKSAKAGYSKTTSLFWPKIYATYSYTHYNSPTNLRPLTPTKSSQLMQTNGNLPFSKNIYQIGVNVSMPVFVYPLFSLTKKAQALTKAAKIKKKLNFIRNEAAIVSLNAQLEYIKNLKKAIEGRINSLNTQLNTIKRAVKLGRAAPIEALKIEDSLNRLNIQLNKLNSSEYNVIMSIYTLTGIKLNKPAGMELARPVKEKELFQLKPLEYNLQASKYELKAKEGELLPSIYMQGFIARKFGKSYNTNKHVLRNYGSIGLYLQIPIFDKVVYSDIEKAKSDYIKNRYKLQEYKRQLIAQSKSTKDELKILSKSIILAKKNIKNSEELLKYAKVAFRLQRMTEEEYLRYEDNLLSAKAELLELKLRKWQDISKLAIIYGNDLKEIVR</sequence>
<dbReference type="AlphaFoldDB" id="F2LY54"/>
<dbReference type="KEGG" id="hmr:Hipma_1421"/>
<dbReference type="OrthoDB" id="5495185at2"/>
<dbReference type="PANTHER" id="PTHR30026:SF20">
    <property type="entry name" value="OUTER MEMBRANE PROTEIN TOLC"/>
    <property type="match status" value="1"/>
</dbReference>